<name>A0A8B8KB36_ABRPR</name>
<dbReference type="KEGG" id="aprc:113854272"/>
<dbReference type="Pfam" id="PF23598">
    <property type="entry name" value="LRR_14"/>
    <property type="match status" value="1"/>
</dbReference>
<accession>A0A8B8KB36</accession>
<dbReference type="SUPFAM" id="SSF52058">
    <property type="entry name" value="L domain-like"/>
    <property type="match status" value="1"/>
</dbReference>
<proteinExistence type="predicted"/>
<organism evidence="3 4">
    <name type="scientific">Abrus precatorius</name>
    <name type="common">Indian licorice</name>
    <name type="synonym">Glycine abrus</name>
    <dbReference type="NCBI Taxonomy" id="3816"/>
    <lineage>
        <taxon>Eukaryota</taxon>
        <taxon>Viridiplantae</taxon>
        <taxon>Streptophyta</taxon>
        <taxon>Embryophyta</taxon>
        <taxon>Tracheophyta</taxon>
        <taxon>Spermatophyta</taxon>
        <taxon>Magnoliopsida</taxon>
        <taxon>eudicotyledons</taxon>
        <taxon>Gunneridae</taxon>
        <taxon>Pentapetalae</taxon>
        <taxon>rosids</taxon>
        <taxon>fabids</taxon>
        <taxon>Fabales</taxon>
        <taxon>Fabaceae</taxon>
        <taxon>Papilionoideae</taxon>
        <taxon>50 kb inversion clade</taxon>
        <taxon>NPAAA clade</taxon>
        <taxon>indigoferoid/millettioid clade</taxon>
        <taxon>Abreae</taxon>
        <taxon>Abrus</taxon>
    </lineage>
</organism>
<dbReference type="Proteomes" id="UP000694853">
    <property type="component" value="Unplaced"/>
</dbReference>
<dbReference type="Gene3D" id="3.80.10.10">
    <property type="entry name" value="Ribonuclease Inhibitor"/>
    <property type="match status" value="1"/>
</dbReference>
<dbReference type="InterPro" id="IPR032675">
    <property type="entry name" value="LRR_dom_sf"/>
</dbReference>
<evidence type="ECO:0000313" key="3">
    <source>
        <dbReference type="Proteomes" id="UP000694853"/>
    </source>
</evidence>
<keyword evidence="1" id="KW-0677">Repeat</keyword>
<reference evidence="3" key="1">
    <citation type="journal article" date="2019" name="Toxins">
        <title>Detection of Abrin-Like and Prepropulchellin-Like Toxin Genes and Transcripts Using Whole Genome Sequencing and Full-Length Transcript Sequencing of Abrus precatorius.</title>
        <authorList>
            <person name="Hovde B.T."/>
            <person name="Daligault H.E."/>
            <person name="Hanschen E.R."/>
            <person name="Kunde Y.A."/>
            <person name="Johnson M.B."/>
            <person name="Starkenburg S.R."/>
            <person name="Johnson S.L."/>
        </authorList>
    </citation>
    <scope>NUCLEOTIDE SEQUENCE [LARGE SCALE GENOMIC DNA]</scope>
</reference>
<sequence>MSIRTNPFKAVPLLLRRLTTIEKHANLDDLKEVLMNIKDLFWIVKKNEEELLDTLTEVDDYVRNFNTRKLMEEKEEICKRIRNSTQKLLPAHGSSGKTFQVGEPERKEIVHQSEPSLKLPQELEMRMDVYLPSVQQIVFFNFLSALPQNSVLKKRQLIYWWFGSRSLNYEMHALTHGALDLERRVNQERKAAEDMFSFLLVKRLIVPHGNGKCPLVNKYKISPLLRDVREPSSDEDQVFRFYSQIKPSSHDTRNRCLALDQQKVKLSDELGFKFKRWTVIFNVSASYLDIGPQWMTGMKNLEMLHLGRCHDSASHHIEVESEEFLMELRDQKYLSYLSLRGISRISKLPPSILQLESLEILDLKACHNLETLPNDISSLRKLRHLDVSQCYLLERMPKGIENLTKLESLKGFLIGNPSKTPCRISDFANLSNLERLSIQIGSEAVIQDKEFESLKNLSKLTRLKISWGGSGTRYSDMRIFFPSSLFKLHLEGFSGEEIPEWLKPSMLPKGLKVLYITGGKLRSLAHGDNNNLWSVEIVRLKYLNHLKVDGFTDSEVLSDLQRFFPFLKYVEVKKIADHLDFEWIKVIN</sequence>
<dbReference type="RefSeq" id="XP_027340985.1">
    <property type="nucleotide sequence ID" value="XM_027485184.1"/>
</dbReference>
<gene>
    <name evidence="4" type="primary">LOC113854272</name>
</gene>
<evidence type="ECO:0000256" key="1">
    <source>
        <dbReference type="ARBA" id="ARBA00022737"/>
    </source>
</evidence>
<dbReference type="OrthoDB" id="1934998at2759"/>
<dbReference type="InterPro" id="IPR055414">
    <property type="entry name" value="LRR_R13L4/SHOC2-like"/>
</dbReference>
<feature type="domain" description="Disease resistance R13L4/SHOC-2-like LRR" evidence="2">
    <location>
        <begin position="299"/>
        <end position="573"/>
    </location>
</feature>
<evidence type="ECO:0000259" key="2">
    <source>
        <dbReference type="Pfam" id="PF23598"/>
    </source>
</evidence>
<reference evidence="4" key="2">
    <citation type="submission" date="2025-08" db="UniProtKB">
        <authorList>
            <consortium name="RefSeq"/>
        </authorList>
    </citation>
    <scope>IDENTIFICATION</scope>
    <source>
        <tissue evidence="4">Young leaves</tissue>
    </source>
</reference>
<protein>
    <submittedName>
        <fullName evidence="4">Disease resistance RPP13-like protein 4</fullName>
    </submittedName>
</protein>
<keyword evidence="3" id="KW-1185">Reference proteome</keyword>
<evidence type="ECO:0000313" key="4">
    <source>
        <dbReference type="RefSeq" id="XP_027340985.1"/>
    </source>
</evidence>
<dbReference type="PANTHER" id="PTHR47186:SF45">
    <property type="entry name" value="DISEASE RESISTANCE RPP13-LIKE PROTEIN 1"/>
    <property type="match status" value="1"/>
</dbReference>
<dbReference type="AlphaFoldDB" id="A0A8B8KB36"/>
<dbReference type="GeneID" id="113854272"/>
<dbReference type="PANTHER" id="PTHR47186">
    <property type="entry name" value="LEUCINE-RICH REPEAT-CONTAINING PROTEIN 57"/>
    <property type="match status" value="1"/>
</dbReference>